<dbReference type="PATRIC" id="fig|1278073.3.peg.7936"/>
<evidence type="ECO:0000313" key="2">
    <source>
        <dbReference type="Proteomes" id="UP000011131"/>
    </source>
</evidence>
<proteinExistence type="predicted"/>
<accession>L7UJA9</accession>
<name>L7UJA9_MYXSD</name>
<dbReference type="KEGG" id="msd:MYSTI_07799"/>
<dbReference type="Proteomes" id="UP000011131">
    <property type="component" value="Chromosome"/>
</dbReference>
<dbReference type="AlphaFoldDB" id="L7UJA9"/>
<gene>
    <name evidence="1" type="ordered locus">MYSTI_07799</name>
</gene>
<sequence length="139" mass="15814">MEWLPVLRFGNDTQLGVRVDGEWVVEKGGAFFDLRPSKYVPALPLLQMERGAVMDEVRRKTESSGVAWRSIGAFPVARLLETALRSRMDFWAARAIEWMEPADVDADLLDALQQIQEARWASQFVRGQARKVIRALAKQ</sequence>
<reference evidence="1 2" key="1">
    <citation type="journal article" date="2013" name="Genome Announc.">
        <title>Complete genome sequence of Myxococcus stipitatus strain DSM 14675, a fruiting myxobacterium.</title>
        <authorList>
            <person name="Huntley S."/>
            <person name="Kneip S."/>
            <person name="Treuner-Lange A."/>
            <person name="Sogaard-Andersen L."/>
        </authorList>
    </citation>
    <scope>NUCLEOTIDE SEQUENCE [LARGE SCALE GENOMIC DNA]</scope>
    <source>
        <strain evidence="2">DSM 14675 / JCM 12634 / Mx s8</strain>
    </source>
</reference>
<dbReference type="RefSeq" id="WP_015353324.1">
    <property type="nucleotide sequence ID" value="NC_020126.1"/>
</dbReference>
<evidence type="ECO:0000313" key="1">
    <source>
        <dbReference type="EMBL" id="AGC49071.1"/>
    </source>
</evidence>
<dbReference type="EMBL" id="CP004025">
    <property type="protein sequence ID" value="AGC49071.1"/>
    <property type="molecule type" value="Genomic_DNA"/>
</dbReference>
<dbReference type="STRING" id="1278073.MYSTI_07799"/>
<organism evidence="1 2">
    <name type="scientific">Myxococcus stipitatus (strain DSM 14675 / JCM 12634 / Mx s8)</name>
    <dbReference type="NCBI Taxonomy" id="1278073"/>
    <lineage>
        <taxon>Bacteria</taxon>
        <taxon>Pseudomonadati</taxon>
        <taxon>Myxococcota</taxon>
        <taxon>Myxococcia</taxon>
        <taxon>Myxococcales</taxon>
        <taxon>Cystobacterineae</taxon>
        <taxon>Myxococcaceae</taxon>
        <taxon>Myxococcus</taxon>
    </lineage>
</organism>
<dbReference type="OrthoDB" id="9999608at2"/>
<dbReference type="HOGENOM" id="CLU_1729886_0_0_7"/>
<protein>
    <submittedName>
        <fullName evidence="1">Uncharacterized protein</fullName>
    </submittedName>
</protein>
<keyword evidence="2" id="KW-1185">Reference proteome</keyword>